<feature type="transmembrane region" description="Helical" evidence="8">
    <location>
        <begin position="12"/>
        <end position="35"/>
    </location>
</feature>
<feature type="transmembrane region" description="Helical" evidence="8">
    <location>
        <begin position="91"/>
        <end position="116"/>
    </location>
</feature>
<dbReference type="CDD" id="cd06261">
    <property type="entry name" value="TM_PBP2"/>
    <property type="match status" value="1"/>
</dbReference>
<dbReference type="GO" id="GO:0055085">
    <property type="term" value="P:transmembrane transport"/>
    <property type="evidence" value="ECO:0007669"/>
    <property type="project" value="InterPro"/>
</dbReference>
<evidence type="ECO:0000256" key="6">
    <source>
        <dbReference type="ARBA" id="ARBA00022989"/>
    </source>
</evidence>
<dbReference type="EMBL" id="AZFF01000002">
    <property type="protein sequence ID" value="KRL56865.1"/>
    <property type="molecule type" value="Genomic_DNA"/>
</dbReference>
<dbReference type="SUPFAM" id="SSF161098">
    <property type="entry name" value="MetI-like"/>
    <property type="match status" value="1"/>
</dbReference>
<proteinExistence type="inferred from homology"/>
<feature type="transmembrane region" description="Helical" evidence="8">
    <location>
        <begin position="136"/>
        <end position="161"/>
    </location>
</feature>
<feature type="transmembrane region" description="Helical" evidence="8">
    <location>
        <begin position="194"/>
        <end position="213"/>
    </location>
</feature>
<dbReference type="InterPro" id="IPR000515">
    <property type="entry name" value="MetI-like"/>
</dbReference>
<dbReference type="eggNOG" id="COG1176">
    <property type="taxonomic scope" value="Bacteria"/>
</dbReference>
<dbReference type="InterPro" id="IPR035906">
    <property type="entry name" value="MetI-like_sf"/>
</dbReference>
<evidence type="ECO:0000256" key="2">
    <source>
        <dbReference type="ARBA" id="ARBA00007069"/>
    </source>
</evidence>
<dbReference type="GO" id="GO:0005886">
    <property type="term" value="C:plasma membrane"/>
    <property type="evidence" value="ECO:0007669"/>
    <property type="project" value="UniProtKB-SubCell"/>
</dbReference>
<dbReference type="PANTHER" id="PTHR42929:SF1">
    <property type="entry name" value="INNER MEMBRANE ABC TRANSPORTER PERMEASE PROTEIN YDCU-RELATED"/>
    <property type="match status" value="1"/>
</dbReference>
<dbReference type="PATRIC" id="fig|1114972.6.peg.1174"/>
<comment type="subcellular location">
    <subcellularLocation>
        <location evidence="1 8">Cell membrane</location>
        <topology evidence="1 8">Multi-pass membrane protein</topology>
    </subcellularLocation>
</comment>
<keyword evidence="4" id="KW-1003">Cell membrane</keyword>
<dbReference type="PROSITE" id="PS50928">
    <property type="entry name" value="ABC_TM1"/>
    <property type="match status" value="1"/>
</dbReference>
<reference evidence="10 11" key="1">
    <citation type="journal article" date="2015" name="Genome Announc.">
        <title>Expanding the biotechnology potential of lactobacilli through comparative genomics of 213 strains and associated genera.</title>
        <authorList>
            <person name="Sun Z."/>
            <person name="Harris H.M."/>
            <person name="McCann A."/>
            <person name="Guo C."/>
            <person name="Argimon S."/>
            <person name="Zhang W."/>
            <person name="Yang X."/>
            <person name="Jeffery I.B."/>
            <person name="Cooney J.C."/>
            <person name="Kagawa T.F."/>
            <person name="Liu W."/>
            <person name="Song Y."/>
            <person name="Salvetti E."/>
            <person name="Wrobel A."/>
            <person name="Rasinkangas P."/>
            <person name="Parkhill J."/>
            <person name="Rea M.C."/>
            <person name="O'Sullivan O."/>
            <person name="Ritari J."/>
            <person name="Douillard F.P."/>
            <person name="Paul Ross R."/>
            <person name="Yang R."/>
            <person name="Briner A.E."/>
            <person name="Felis G.E."/>
            <person name="de Vos W.M."/>
            <person name="Barrangou R."/>
            <person name="Klaenhammer T.R."/>
            <person name="Caufield P.W."/>
            <person name="Cui Y."/>
            <person name="Zhang H."/>
            <person name="O'Toole P.W."/>
        </authorList>
    </citation>
    <scope>NUCLEOTIDE SEQUENCE [LARGE SCALE GENOMIC DNA]</scope>
    <source>
        <strain evidence="10 11">DSM 15814</strain>
    </source>
</reference>
<dbReference type="Pfam" id="PF00528">
    <property type="entry name" value="BPD_transp_1"/>
    <property type="match status" value="1"/>
</dbReference>
<dbReference type="AlphaFoldDB" id="A0A0R1RK73"/>
<dbReference type="OrthoDB" id="57323at2"/>
<evidence type="ECO:0000256" key="5">
    <source>
        <dbReference type="ARBA" id="ARBA00022692"/>
    </source>
</evidence>
<dbReference type="STRING" id="1114972.FD35_GL001159"/>
<evidence type="ECO:0000256" key="1">
    <source>
        <dbReference type="ARBA" id="ARBA00004651"/>
    </source>
</evidence>
<keyword evidence="6 8" id="KW-1133">Transmembrane helix</keyword>
<keyword evidence="3 8" id="KW-0813">Transport</keyword>
<evidence type="ECO:0000256" key="4">
    <source>
        <dbReference type="ARBA" id="ARBA00022475"/>
    </source>
</evidence>
<evidence type="ECO:0000256" key="7">
    <source>
        <dbReference type="ARBA" id="ARBA00023136"/>
    </source>
</evidence>
<feature type="domain" description="ABC transmembrane type-1" evidence="9">
    <location>
        <begin position="56"/>
        <end position="262"/>
    </location>
</feature>
<comment type="caution">
    <text evidence="10">The sequence shown here is derived from an EMBL/GenBank/DDBJ whole genome shotgun (WGS) entry which is preliminary data.</text>
</comment>
<comment type="similarity">
    <text evidence="2">Belongs to the binding-protein-dependent transport system permease family. CysTW subfamily.</text>
</comment>
<evidence type="ECO:0000313" key="10">
    <source>
        <dbReference type="EMBL" id="KRL56865.1"/>
    </source>
</evidence>
<evidence type="ECO:0000259" key="9">
    <source>
        <dbReference type="PROSITE" id="PS50928"/>
    </source>
</evidence>
<organism evidence="10 11">
    <name type="scientific">Furfurilactobacillus rossiae DSM 15814</name>
    <dbReference type="NCBI Taxonomy" id="1114972"/>
    <lineage>
        <taxon>Bacteria</taxon>
        <taxon>Bacillati</taxon>
        <taxon>Bacillota</taxon>
        <taxon>Bacilli</taxon>
        <taxon>Lactobacillales</taxon>
        <taxon>Lactobacillaceae</taxon>
        <taxon>Furfurilactobacillus</taxon>
    </lineage>
</organism>
<dbReference type="PANTHER" id="PTHR42929">
    <property type="entry name" value="INNER MEMBRANE ABC TRANSPORTER PERMEASE PROTEIN YDCU-RELATED-RELATED"/>
    <property type="match status" value="1"/>
</dbReference>
<keyword evidence="11" id="KW-1185">Reference proteome</keyword>
<name>A0A0R1RK73_9LACO</name>
<keyword evidence="7 8" id="KW-0472">Membrane</keyword>
<dbReference type="RefSeq" id="WP_017262455.1">
    <property type="nucleotide sequence ID" value="NZ_AUAW01000004.1"/>
</dbReference>
<feature type="transmembrane region" description="Helical" evidence="8">
    <location>
        <begin position="241"/>
        <end position="261"/>
    </location>
</feature>
<evidence type="ECO:0000313" key="11">
    <source>
        <dbReference type="Proteomes" id="UP000051999"/>
    </source>
</evidence>
<dbReference type="Gene3D" id="1.10.3720.10">
    <property type="entry name" value="MetI-like"/>
    <property type="match status" value="1"/>
</dbReference>
<gene>
    <name evidence="10" type="ORF">FD35_GL001159</name>
</gene>
<dbReference type="Proteomes" id="UP000051999">
    <property type="component" value="Unassembled WGS sequence"/>
</dbReference>
<evidence type="ECO:0000256" key="3">
    <source>
        <dbReference type="ARBA" id="ARBA00022448"/>
    </source>
</evidence>
<accession>A0A0R1RK73</accession>
<sequence>MKDRRISVALLLPSLVGIILFLIFPVVQLVLPVIFGVKSNETYFSFLKATYNQQIIFRTIGIAFVTTLGLLVLAFPFAFWIAHQRMKVRKLLSLVILFPMLTNAVVRNFAWILILGRNGLVNTLLMDLHIVHQPVRILYTNTAIVIGLIYLFFPVMVTMLIDPIVSLDQSIDEAAAMSGAGPLTRFFKITLPQLTTSLLTGSILVFAGAMTAYTTPQLLGGNSSLVLSTLLYQQSMTLGDWRAASIVALTLILIALASLSITKVITKRISGGNEV</sequence>
<feature type="transmembrane region" description="Helical" evidence="8">
    <location>
        <begin position="55"/>
        <end position="79"/>
    </location>
</feature>
<evidence type="ECO:0000256" key="8">
    <source>
        <dbReference type="RuleBase" id="RU363032"/>
    </source>
</evidence>
<keyword evidence="5 8" id="KW-0812">Transmembrane</keyword>
<protein>
    <recommendedName>
        <fullName evidence="9">ABC transmembrane type-1 domain-containing protein</fullName>
    </recommendedName>
</protein>